<feature type="region of interest" description="Disordered" evidence="1">
    <location>
        <begin position="496"/>
        <end position="536"/>
    </location>
</feature>
<evidence type="ECO:0008006" key="4">
    <source>
        <dbReference type="Google" id="ProtNLM"/>
    </source>
</evidence>
<protein>
    <recommendedName>
        <fullName evidence="4">TROVE domain-containing protein</fullName>
    </recommendedName>
</protein>
<name>A0A852UWY9_9ACTN</name>
<feature type="compositionally biased region" description="Basic and acidic residues" evidence="1">
    <location>
        <begin position="518"/>
        <end position="536"/>
    </location>
</feature>
<evidence type="ECO:0000256" key="1">
    <source>
        <dbReference type="SAM" id="MobiDB-lite"/>
    </source>
</evidence>
<dbReference type="Proteomes" id="UP000576393">
    <property type="component" value="Unassembled WGS sequence"/>
</dbReference>
<reference evidence="2 3" key="1">
    <citation type="submission" date="2020-07" db="EMBL/GenBank/DDBJ databases">
        <title>Sequencing the genomes of 1000 actinobacteria strains.</title>
        <authorList>
            <person name="Klenk H.-P."/>
        </authorList>
    </citation>
    <scope>NUCLEOTIDE SEQUENCE [LARGE SCALE GENOMIC DNA]</scope>
    <source>
        <strain evidence="2 3">DSM 45763</strain>
    </source>
</reference>
<evidence type="ECO:0000313" key="3">
    <source>
        <dbReference type="Proteomes" id="UP000576393"/>
    </source>
</evidence>
<feature type="compositionally biased region" description="Basic residues" evidence="1">
    <location>
        <begin position="1"/>
        <end position="10"/>
    </location>
</feature>
<feature type="compositionally biased region" description="Low complexity" evidence="1">
    <location>
        <begin position="11"/>
        <end position="21"/>
    </location>
</feature>
<accession>A0A852UWY9</accession>
<organism evidence="2 3">
    <name type="scientific">Streptosporangium sandarakinum</name>
    <dbReference type="NCBI Taxonomy" id="1260955"/>
    <lineage>
        <taxon>Bacteria</taxon>
        <taxon>Bacillati</taxon>
        <taxon>Actinomycetota</taxon>
        <taxon>Actinomycetes</taxon>
        <taxon>Streptosporangiales</taxon>
        <taxon>Streptosporangiaceae</taxon>
        <taxon>Streptosporangium</taxon>
    </lineage>
</organism>
<dbReference type="RefSeq" id="WP_218912352.1">
    <property type="nucleotide sequence ID" value="NZ_JACCCO010000002.1"/>
</dbReference>
<dbReference type="EMBL" id="JACCCO010000002">
    <property type="protein sequence ID" value="NYF42187.1"/>
    <property type="molecule type" value="Genomic_DNA"/>
</dbReference>
<proteinExistence type="predicted"/>
<evidence type="ECO:0000313" key="2">
    <source>
        <dbReference type="EMBL" id="NYF42187.1"/>
    </source>
</evidence>
<sequence length="536" mass="59159">MPSHPGRRRTSATTESRATAVTAESTETFADLVAAEDVLLFVNAAITSTGQREFHSGEDEQGLSLGFLHEYLLGNYRDLYAATLALDVNDHNAALIIRNLLVTAGEADPERRRAEGRLIARRLALLPPPRVYRLFRELRRARINNRRTRAIMRDWLAARPDLAFDAVKYRGAVKTAFRHAHLEPRGELGTFLFAPRRKAAYATPILESWRQAHYRQEAIYDLPYTVAEGFAAKHGIPRAAFLERIAPRLTRLERLRLQESARALKADAVRADLTAMPLTRLASYVLGLPPDDRVRRRAELTEALRAAARRTAGEQAGRWGRVAAVLDDSFSAYGSAQKRRRPLAVALACHFLLEALASRYTPLWLSGRSDALLVRPYGATPLGERVLDALELGPERLVIVSDGWDNAPPGLAGEVLRIWRTRLDPDGACGVVHLNPVYDAASFDVRRLVPGVPSAGIRDAENLVALVELARFAEGRTGLPELRAHLAHRVTDFLDAEPPETAGRVADEGDPAAGAAGEDVRRTPREDARRTPGEGT</sequence>
<feature type="region of interest" description="Disordered" evidence="1">
    <location>
        <begin position="1"/>
        <end position="21"/>
    </location>
</feature>
<keyword evidence="3" id="KW-1185">Reference proteome</keyword>
<dbReference type="AlphaFoldDB" id="A0A852UWY9"/>
<comment type="caution">
    <text evidence="2">The sequence shown here is derived from an EMBL/GenBank/DDBJ whole genome shotgun (WGS) entry which is preliminary data.</text>
</comment>
<gene>
    <name evidence="2" type="ORF">HDA43_004388</name>
</gene>